<name>A0A8K0E1Y7_9ROSA</name>
<reference evidence="1" key="1">
    <citation type="submission" date="2020-03" db="EMBL/GenBank/DDBJ databases">
        <title>A high-quality chromosome-level genome assembly of a woody plant with both climbing and erect habits, Rhamnella rubrinervis.</title>
        <authorList>
            <person name="Lu Z."/>
            <person name="Yang Y."/>
            <person name="Zhu X."/>
            <person name="Sun Y."/>
        </authorList>
    </citation>
    <scope>NUCLEOTIDE SEQUENCE</scope>
    <source>
        <strain evidence="1">BYM</strain>
        <tissue evidence="1">Leaf</tissue>
    </source>
</reference>
<dbReference type="EMBL" id="VOIH02000009">
    <property type="protein sequence ID" value="KAF3438498.1"/>
    <property type="molecule type" value="Genomic_DNA"/>
</dbReference>
<dbReference type="Proteomes" id="UP000796880">
    <property type="component" value="Unassembled WGS sequence"/>
</dbReference>
<organism evidence="1 2">
    <name type="scientific">Rhamnella rubrinervis</name>
    <dbReference type="NCBI Taxonomy" id="2594499"/>
    <lineage>
        <taxon>Eukaryota</taxon>
        <taxon>Viridiplantae</taxon>
        <taxon>Streptophyta</taxon>
        <taxon>Embryophyta</taxon>
        <taxon>Tracheophyta</taxon>
        <taxon>Spermatophyta</taxon>
        <taxon>Magnoliopsida</taxon>
        <taxon>eudicotyledons</taxon>
        <taxon>Gunneridae</taxon>
        <taxon>Pentapetalae</taxon>
        <taxon>rosids</taxon>
        <taxon>fabids</taxon>
        <taxon>Rosales</taxon>
        <taxon>Rhamnaceae</taxon>
        <taxon>rhamnoid group</taxon>
        <taxon>Rhamneae</taxon>
        <taxon>Rhamnella</taxon>
    </lineage>
</organism>
<evidence type="ECO:0000313" key="1">
    <source>
        <dbReference type="EMBL" id="KAF3438498.1"/>
    </source>
</evidence>
<keyword evidence="2" id="KW-1185">Reference proteome</keyword>
<accession>A0A8K0E1Y7</accession>
<dbReference type="OrthoDB" id="1386367at2759"/>
<comment type="caution">
    <text evidence="1">The sequence shown here is derived from an EMBL/GenBank/DDBJ whole genome shotgun (WGS) entry which is preliminary data.</text>
</comment>
<evidence type="ECO:0000313" key="2">
    <source>
        <dbReference type="Proteomes" id="UP000796880"/>
    </source>
</evidence>
<gene>
    <name evidence="1" type="ORF">FNV43_RR21260</name>
</gene>
<proteinExistence type="predicted"/>
<dbReference type="AlphaFoldDB" id="A0A8K0E1Y7"/>
<sequence>MYETHRLHPNPSFLDQASLCAVPAKPITTDEMHNPSCLFSYWSSATSLAQVHLCMSRGETFPNLHGQLDVTGLAFQILDDPS</sequence>
<protein>
    <submittedName>
        <fullName evidence="1">Uncharacterized protein</fullName>
    </submittedName>
</protein>